<sequence>MEDIFAGTFGIKFTSNIVFDVIHQTSAFEIKSEINKNNRCKINFTYKEDEYLYVYNIEKYNNFSGTDIMKKVIELGNKLKVKYIELCDYAMFNAGDYKDLSVALAPFHIITTGSSWYNKFGFKSENTNDEKEENEKIINQLFSDLVDSQFCEKFQEHFLEIDTKTQTLKQIFVYLKNTYINNKPERKKMTYSQSYLLENLTLDLFYILSYEPTLRYYFD</sequence>
<reference evidence="1" key="1">
    <citation type="journal article" date="2020" name="Nature">
        <title>Giant virus diversity and host interactions through global metagenomics.</title>
        <authorList>
            <person name="Schulz F."/>
            <person name="Roux S."/>
            <person name="Paez-Espino D."/>
            <person name="Jungbluth S."/>
            <person name="Walsh D.A."/>
            <person name="Denef V.J."/>
            <person name="McMahon K.D."/>
            <person name="Konstantinidis K.T."/>
            <person name="Eloe-Fadrosh E.A."/>
            <person name="Kyrpides N.C."/>
            <person name="Woyke T."/>
        </authorList>
    </citation>
    <scope>NUCLEOTIDE SEQUENCE</scope>
    <source>
        <strain evidence="1">GVMAG-M-3300024258-14</strain>
    </source>
</reference>
<name>A0A6C0ILT8_9ZZZZ</name>
<protein>
    <submittedName>
        <fullName evidence="1">Uncharacterized protein</fullName>
    </submittedName>
</protein>
<evidence type="ECO:0000313" key="1">
    <source>
        <dbReference type="EMBL" id="QHT94144.1"/>
    </source>
</evidence>
<accession>A0A6C0ILT8</accession>
<dbReference type="EMBL" id="MN740216">
    <property type="protein sequence ID" value="QHT94144.1"/>
    <property type="molecule type" value="Genomic_DNA"/>
</dbReference>
<organism evidence="1">
    <name type="scientific">viral metagenome</name>
    <dbReference type="NCBI Taxonomy" id="1070528"/>
    <lineage>
        <taxon>unclassified sequences</taxon>
        <taxon>metagenomes</taxon>
        <taxon>organismal metagenomes</taxon>
    </lineage>
</organism>
<dbReference type="AlphaFoldDB" id="A0A6C0ILT8"/>
<proteinExistence type="predicted"/>